<sequence>MEASCSGGTSARIQTPAPSMATAWLRHDLGRVSSSHNSGRVSLPLPLWNVLTVLRRDFFSFLYFVLVRGAVVFWREAEEGRELGIWGLVN</sequence>
<protein>
    <submittedName>
        <fullName evidence="1">Uncharacterized protein</fullName>
    </submittedName>
</protein>
<reference evidence="2" key="1">
    <citation type="journal article" date="2015" name="Proc. Natl. Acad. Sci. U.S.A.">
        <title>Genome sequencing of adzuki bean (Vigna angularis) provides insight into high starch and low fat accumulation and domestication.</title>
        <authorList>
            <person name="Yang K."/>
            <person name="Tian Z."/>
            <person name="Chen C."/>
            <person name="Luo L."/>
            <person name="Zhao B."/>
            <person name="Wang Z."/>
            <person name="Yu L."/>
            <person name="Li Y."/>
            <person name="Sun Y."/>
            <person name="Li W."/>
            <person name="Chen Y."/>
            <person name="Li Y."/>
            <person name="Zhang Y."/>
            <person name="Ai D."/>
            <person name="Zhao J."/>
            <person name="Shang C."/>
            <person name="Ma Y."/>
            <person name="Wu B."/>
            <person name="Wang M."/>
            <person name="Gao L."/>
            <person name="Sun D."/>
            <person name="Zhang P."/>
            <person name="Guo F."/>
            <person name="Wang W."/>
            <person name="Li Y."/>
            <person name="Wang J."/>
            <person name="Varshney R.K."/>
            <person name="Wang J."/>
            <person name="Ling H.Q."/>
            <person name="Wan P."/>
        </authorList>
    </citation>
    <scope>NUCLEOTIDE SEQUENCE</scope>
    <source>
        <strain evidence="2">cv. Jingnong 6</strain>
    </source>
</reference>
<dbReference type="Gramene" id="KOM35352">
    <property type="protein sequence ID" value="KOM35352"/>
    <property type="gene ID" value="LR48_Vigan02g150200"/>
</dbReference>
<evidence type="ECO:0000313" key="2">
    <source>
        <dbReference type="Proteomes" id="UP000053144"/>
    </source>
</evidence>
<dbReference type="EMBL" id="CM003372">
    <property type="protein sequence ID" value="KOM35352.1"/>
    <property type="molecule type" value="Genomic_DNA"/>
</dbReference>
<proteinExistence type="predicted"/>
<organism evidence="1 2">
    <name type="scientific">Phaseolus angularis</name>
    <name type="common">Azuki bean</name>
    <name type="synonym">Vigna angularis</name>
    <dbReference type="NCBI Taxonomy" id="3914"/>
    <lineage>
        <taxon>Eukaryota</taxon>
        <taxon>Viridiplantae</taxon>
        <taxon>Streptophyta</taxon>
        <taxon>Embryophyta</taxon>
        <taxon>Tracheophyta</taxon>
        <taxon>Spermatophyta</taxon>
        <taxon>Magnoliopsida</taxon>
        <taxon>eudicotyledons</taxon>
        <taxon>Gunneridae</taxon>
        <taxon>Pentapetalae</taxon>
        <taxon>rosids</taxon>
        <taxon>fabids</taxon>
        <taxon>Fabales</taxon>
        <taxon>Fabaceae</taxon>
        <taxon>Papilionoideae</taxon>
        <taxon>50 kb inversion clade</taxon>
        <taxon>NPAAA clade</taxon>
        <taxon>indigoferoid/millettioid clade</taxon>
        <taxon>Phaseoleae</taxon>
        <taxon>Vigna</taxon>
    </lineage>
</organism>
<accession>A0A0L9TY62</accession>
<gene>
    <name evidence="1" type="ORF">LR48_Vigan02g150200</name>
</gene>
<dbReference type="Proteomes" id="UP000053144">
    <property type="component" value="Chromosome 2"/>
</dbReference>
<dbReference type="AlphaFoldDB" id="A0A0L9TY62"/>
<evidence type="ECO:0000313" key="1">
    <source>
        <dbReference type="EMBL" id="KOM35352.1"/>
    </source>
</evidence>
<name>A0A0L9TY62_PHAAN</name>